<dbReference type="RefSeq" id="WP_118012056.1">
    <property type="nucleotide sequence ID" value="NZ_QSGD01000055.1"/>
</dbReference>
<dbReference type="EMBL" id="QSGD01000055">
    <property type="protein sequence ID" value="RHB01734.1"/>
    <property type="molecule type" value="Genomic_DNA"/>
</dbReference>
<dbReference type="PANTHER" id="PTHR31299">
    <property type="entry name" value="ESTERASE, PUTATIVE (AFU_ORTHOLOGUE AFUA_1G05850)-RELATED"/>
    <property type="match status" value="1"/>
</dbReference>
<dbReference type="AlphaFoldDB" id="A0A413UAB9"/>
<reference evidence="1 2" key="1">
    <citation type="submission" date="2018-08" db="EMBL/GenBank/DDBJ databases">
        <title>A genome reference for cultivated species of the human gut microbiota.</title>
        <authorList>
            <person name="Zou Y."/>
            <person name="Xue W."/>
            <person name="Luo G."/>
        </authorList>
    </citation>
    <scope>NUCLEOTIDE SEQUENCE [LARGE SCALE GENOMIC DNA]</scope>
    <source>
        <strain evidence="1 2">AM42-13AC</strain>
    </source>
</reference>
<organism evidence="1 2">
    <name type="scientific">Holdemanella biformis</name>
    <dbReference type="NCBI Taxonomy" id="1735"/>
    <lineage>
        <taxon>Bacteria</taxon>
        <taxon>Bacillati</taxon>
        <taxon>Bacillota</taxon>
        <taxon>Erysipelotrichia</taxon>
        <taxon>Erysipelotrichales</taxon>
        <taxon>Erysipelotrichaceae</taxon>
        <taxon>Holdemanella</taxon>
    </lineage>
</organism>
<gene>
    <name evidence="1" type="ORF">DW907_10540</name>
</gene>
<evidence type="ECO:0000313" key="1">
    <source>
        <dbReference type="EMBL" id="RHB01734.1"/>
    </source>
</evidence>
<dbReference type="Gene3D" id="3.40.1660.10">
    <property type="entry name" value="EreA-like (biosynthetic domain)"/>
    <property type="match status" value="1"/>
</dbReference>
<evidence type="ECO:0008006" key="3">
    <source>
        <dbReference type="Google" id="ProtNLM"/>
    </source>
</evidence>
<proteinExistence type="predicted"/>
<dbReference type="Pfam" id="PF05139">
    <property type="entry name" value="Erythro_esteras"/>
    <property type="match status" value="2"/>
</dbReference>
<dbReference type="InterPro" id="IPR052036">
    <property type="entry name" value="Hydrolase/PRTase-associated"/>
</dbReference>
<dbReference type="Proteomes" id="UP000285288">
    <property type="component" value="Unassembled WGS sequence"/>
</dbReference>
<accession>A0A413UAB9</accession>
<dbReference type="InterPro" id="IPR007815">
    <property type="entry name" value="Emycin_Estase"/>
</dbReference>
<protein>
    <recommendedName>
        <fullName evidence="3">Erythromycin esterase family protein</fullName>
    </recommendedName>
</protein>
<comment type="caution">
    <text evidence="1">The sequence shown here is derived from an EMBL/GenBank/DDBJ whole genome shotgun (WGS) entry which is preliminary data.</text>
</comment>
<dbReference type="SUPFAM" id="SSF159501">
    <property type="entry name" value="EreA/ChaN-like"/>
    <property type="match status" value="1"/>
</dbReference>
<evidence type="ECO:0000313" key="2">
    <source>
        <dbReference type="Proteomes" id="UP000285288"/>
    </source>
</evidence>
<dbReference type="PANTHER" id="PTHR31299:SF0">
    <property type="entry name" value="ESTERASE, PUTATIVE (AFU_ORTHOLOGUE AFUA_1G05850)-RELATED"/>
    <property type="match status" value="1"/>
</dbReference>
<dbReference type="GO" id="GO:0046677">
    <property type="term" value="P:response to antibiotic"/>
    <property type="evidence" value="ECO:0007669"/>
    <property type="project" value="InterPro"/>
</dbReference>
<sequence>MKEIVQKIGFQIYKAEEMMQLIEYIREYNDDAEEEQLNFYGFDMQRIRYSFDALKKECIAEGVDLSFLDNFIIDGQWNQNYSYEEKKDLLMKLKKTLELKEFNGDLIHFVDVLLQNVEVLHRKDTGGSLLRDQYMAENVSWILQKEQQRGNDCIFISGHNEHVAKWGSYDSMWKLLSNQYRYYVIGTNFYKTRCNLPEGNHKRTIQTFYSLDPLAKTAKLAGFKMCWIDFLLLKKVQKLKGMQMHIPIWER</sequence>
<name>A0A413UAB9_9FIRM</name>
<dbReference type="Gene3D" id="3.30.1870.10">
    <property type="entry name" value="EreA-like, domain 2"/>
    <property type="match status" value="1"/>
</dbReference>